<dbReference type="InterPro" id="IPR002403">
    <property type="entry name" value="Cyt_P450_E_grp-IV"/>
</dbReference>
<dbReference type="Gene3D" id="1.10.630.10">
    <property type="entry name" value="Cytochrome P450"/>
    <property type="match status" value="1"/>
</dbReference>
<evidence type="ECO:0000256" key="2">
    <source>
        <dbReference type="ARBA" id="ARBA00010617"/>
    </source>
</evidence>
<dbReference type="SUPFAM" id="SSF48264">
    <property type="entry name" value="Cytochrome P450"/>
    <property type="match status" value="1"/>
</dbReference>
<dbReference type="InterPro" id="IPR050665">
    <property type="entry name" value="Cytochrome_P450_Monooxygen"/>
</dbReference>
<evidence type="ECO:0000256" key="4">
    <source>
        <dbReference type="ARBA" id="ARBA00022692"/>
    </source>
</evidence>
<evidence type="ECO:0000256" key="9">
    <source>
        <dbReference type="ARBA" id="ARBA00023033"/>
    </source>
</evidence>
<dbReference type="PROSITE" id="PS00086">
    <property type="entry name" value="CYTOCHROME_P450"/>
    <property type="match status" value="1"/>
</dbReference>
<keyword evidence="7 12" id="KW-0560">Oxidoreductase</keyword>
<evidence type="ECO:0008006" key="15">
    <source>
        <dbReference type="Google" id="ProtNLM"/>
    </source>
</evidence>
<dbReference type="PANTHER" id="PTHR24282:SF255">
    <property type="entry name" value="CYTOCHROME P450 72A11-RELATED"/>
    <property type="match status" value="1"/>
</dbReference>
<sequence length="167" mass="18700">MISLSKYPHWQAQAREEVLQVFGGKKPEFDGLNRLKVVTMILYEVLRLYPPALAISRTVSEETRLGDLILPAGVQINLPTVVVHQDPELWGKDATEFKPERFSEGVSQATKNQVSFFPFGWGPRICIGQNFALLEAKMALAVILQHFSFHLSPSYAHAPRPIINSSA</sequence>
<organism evidence="13 14">
    <name type="scientific">Hevea brasiliensis</name>
    <name type="common">Para rubber tree</name>
    <name type="synonym">Siphonia brasiliensis</name>
    <dbReference type="NCBI Taxonomy" id="3981"/>
    <lineage>
        <taxon>Eukaryota</taxon>
        <taxon>Viridiplantae</taxon>
        <taxon>Streptophyta</taxon>
        <taxon>Embryophyta</taxon>
        <taxon>Tracheophyta</taxon>
        <taxon>Spermatophyta</taxon>
        <taxon>Magnoliopsida</taxon>
        <taxon>eudicotyledons</taxon>
        <taxon>Gunneridae</taxon>
        <taxon>Pentapetalae</taxon>
        <taxon>rosids</taxon>
        <taxon>fabids</taxon>
        <taxon>Malpighiales</taxon>
        <taxon>Euphorbiaceae</taxon>
        <taxon>Crotonoideae</taxon>
        <taxon>Micrandreae</taxon>
        <taxon>Hevea</taxon>
    </lineage>
</organism>
<dbReference type="PRINTS" id="PR00385">
    <property type="entry name" value="P450"/>
</dbReference>
<keyword evidence="8 11" id="KW-0408">Iron</keyword>
<evidence type="ECO:0000256" key="1">
    <source>
        <dbReference type="ARBA" id="ARBA00004167"/>
    </source>
</evidence>
<keyword evidence="10" id="KW-0472">Membrane</keyword>
<keyword evidence="9 12" id="KW-0503">Monooxygenase</keyword>
<dbReference type="GO" id="GO:0016020">
    <property type="term" value="C:membrane"/>
    <property type="evidence" value="ECO:0007669"/>
    <property type="project" value="UniProtKB-SubCell"/>
</dbReference>
<dbReference type="Proteomes" id="UP000467840">
    <property type="component" value="Chromosome 8"/>
</dbReference>
<reference evidence="13 14" key="1">
    <citation type="journal article" date="2020" name="Mol. Plant">
        <title>The Chromosome-Based Rubber Tree Genome Provides New Insights into Spurge Genome Evolution and Rubber Biosynthesis.</title>
        <authorList>
            <person name="Liu J."/>
            <person name="Shi C."/>
            <person name="Shi C.C."/>
            <person name="Li W."/>
            <person name="Zhang Q.J."/>
            <person name="Zhang Y."/>
            <person name="Li K."/>
            <person name="Lu H.F."/>
            <person name="Shi C."/>
            <person name="Zhu S.T."/>
            <person name="Xiao Z.Y."/>
            <person name="Nan H."/>
            <person name="Yue Y."/>
            <person name="Zhu X.G."/>
            <person name="Wu Y."/>
            <person name="Hong X.N."/>
            <person name="Fan G.Y."/>
            <person name="Tong Y."/>
            <person name="Zhang D."/>
            <person name="Mao C.L."/>
            <person name="Liu Y.L."/>
            <person name="Hao S.J."/>
            <person name="Liu W.Q."/>
            <person name="Lv M.Q."/>
            <person name="Zhang H.B."/>
            <person name="Liu Y."/>
            <person name="Hu-Tang G.R."/>
            <person name="Wang J.P."/>
            <person name="Wang J.H."/>
            <person name="Sun Y.H."/>
            <person name="Ni S.B."/>
            <person name="Chen W.B."/>
            <person name="Zhang X.C."/>
            <person name="Jiao Y.N."/>
            <person name="Eichler E.E."/>
            <person name="Li G.H."/>
            <person name="Liu X."/>
            <person name="Gao L.Z."/>
        </authorList>
    </citation>
    <scope>NUCLEOTIDE SEQUENCE [LARGE SCALE GENOMIC DNA]</scope>
    <source>
        <strain evidence="14">cv. GT1</strain>
        <tissue evidence="13">Leaf</tissue>
    </source>
</reference>
<dbReference type="GO" id="GO:0020037">
    <property type="term" value="F:heme binding"/>
    <property type="evidence" value="ECO:0007669"/>
    <property type="project" value="InterPro"/>
</dbReference>
<dbReference type="InterPro" id="IPR001128">
    <property type="entry name" value="Cyt_P450"/>
</dbReference>
<dbReference type="GO" id="GO:0004497">
    <property type="term" value="F:monooxygenase activity"/>
    <property type="evidence" value="ECO:0007669"/>
    <property type="project" value="UniProtKB-KW"/>
</dbReference>
<comment type="subcellular location">
    <subcellularLocation>
        <location evidence="1">Membrane</location>
        <topology evidence="1">Single-pass membrane protein</topology>
    </subcellularLocation>
</comment>
<dbReference type="Pfam" id="PF00067">
    <property type="entry name" value="p450"/>
    <property type="match status" value="1"/>
</dbReference>
<dbReference type="GO" id="GO:0005506">
    <property type="term" value="F:iron ion binding"/>
    <property type="evidence" value="ECO:0007669"/>
    <property type="project" value="InterPro"/>
</dbReference>
<comment type="caution">
    <text evidence="13">The sequence shown here is derived from an EMBL/GenBank/DDBJ whole genome shotgun (WGS) entry which is preliminary data.</text>
</comment>
<feature type="binding site" description="axial binding residue" evidence="11">
    <location>
        <position position="126"/>
    </location>
    <ligand>
        <name>heme</name>
        <dbReference type="ChEBI" id="CHEBI:30413"/>
    </ligand>
    <ligandPart>
        <name>Fe</name>
        <dbReference type="ChEBI" id="CHEBI:18248"/>
    </ligandPart>
</feature>
<comment type="similarity">
    <text evidence="2 12">Belongs to the cytochrome P450 family.</text>
</comment>
<keyword evidence="3 11" id="KW-0349">Heme</keyword>
<protein>
    <recommendedName>
        <fullName evidence="15">Cytochrome P450</fullName>
    </recommendedName>
</protein>
<name>A0A6A6KI92_HEVBR</name>
<accession>A0A6A6KI92</accession>
<keyword evidence="6" id="KW-1133">Transmembrane helix</keyword>
<dbReference type="PRINTS" id="PR00465">
    <property type="entry name" value="EP450IV"/>
</dbReference>
<evidence type="ECO:0000313" key="13">
    <source>
        <dbReference type="EMBL" id="KAF2287628.1"/>
    </source>
</evidence>
<evidence type="ECO:0000313" key="14">
    <source>
        <dbReference type="Proteomes" id="UP000467840"/>
    </source>
</evidence>
<gene>
    <name evidence="13" type="ORF">GH714_001969</name>
</gene>
<evidence type="ECO:0000256" key="8">
    <source>
        <dbReference type="ARBA" id="ARBA00023004"/>
    </source>
</evidence>
<evidence type="ECO:0000256" key="6">
    <source>
        <dbReference type="ARBA" id="ARBA00022989"/>
    </source>
</evidence>
<evidence type="ECO:0000256" key="3">
    <source>
        <dbReference type="ARBA" id="ARBA00022617"/>
    </source>
</evidence>
<dbReference type="AlphaFoldDB" id="A0A6A6KI92"/>
<dbReference type="EMBL" id="JAAGAX010000016">
    <property type="protein sequence ID" value="KAF2287628.1"/>
    <property type="molecule type" value="Genomic_DNA"/>
</dbReference>
<keyword evidence="14" id="KW-1185">Reference proteome</keyword>
<evidence type="ECO:0000256" key="10">
    <source>
        <dbReference type="ARBA" id="ARBA00023136"/>
    </source>
</evidence>
<dbReference type="InterPro" id="IPR017972">
    <property type="entry name" value="Cyt_P450_CS"/>
</dbReference>
<evidence type="ECO:0000256" key="5">
    <source>
        <dbReference type="ARBA" id="ARBA00022723"/>
    </source>
</evidence>
<dbReference type="InterPro" id="IPR036396">
    <property type="entry name" value="Cyt_P450_sf"/>
</dbReference>
<keyword evidence="5 11" id="KW-0479">Metal-binding</keyword>
<proteinExistence type="inferred from homology"/>
<evidence type="ECO:0000256" key="11">
    <source>
        <dbReference type="PIRSR" id="PIRSR602403-1"/>
    </source>
</evidence>
<evidence type="ECO:0000256" key="7">
    <source>
        <dbReference type="ARBA" id="ARBA00023002"/>
    </source>
</evidence>
<dbReference type="PANTHER" id="PTHR24282">
    <property type="entry name" value="CYTOCHROME P450 FAMILY MEMBER"/>
    <property type="match status" value="1"/>
</dbReference>
<evidence type="ECO:0000256" key="12">
    <source>
        <dbReference type="RuleBase" id="RU000461"/>
    </source>
</evidence>
<dbReference type="GO" id="GO:0016705">
    <property type="term" value="F:oxidoreductase activity, acting on paired donors, with incorporation or reduction of molecular oxygen"/>
    <property type="evidence" value="ECO:0007669"/>
    <property type="project" value="InterPro"/>
</dbReference>
<comment type="cofactor">
    <cofactor evidence="11">
        <name>heme</name>
        <dbReference type="ChEBI" id="CHEBI:30413"/>
    </cofactor>
</comment>
<keyword evidence="4" id="KW-0812">Transmembrane</keyword>